<proteinExistence type="predicted"/>
<feature type="signal peptide" evidence="1">
    <location>
        <begin position="1"/>
        <end position="23"/>
    </location>
</feature>
<organism evidence="3 4">
    <name type="scientific">Phytohabitans maris</name>
    <dbReference type="NCBI Taxonomy" id="3071409"/>
    <lineage>
        <taxon>Bacteria</taxon>
        <taxon>Bacillati</taxon>
        <taxon>Actinomycetota</taxon>
        <taxon>Actinomycetes</taxon>
        <taxon>Micromonosporales</taxon>
        <taxon>Micromonosporaceae</taxon>
    </lineage>
</organism>
<evidence type="ECO:0000259" key="2">
    <source>
        <dbReference type="Pfam" id="PF18885"/>
    </source>
</evidence>
<evidence type="ECO:0000256" key="1">
    <source>
        <dbReference type="SAM" id="SignalP"/>
    </source>
</evidence>
<dbReference type="PANTHER" id="PTHR41244">
    <property type="entry name" value="RHAMNAN SYNTHESIS F"/>
    <property type="match status" value="1"/>
</dbReference>
<dbReference type="InterPro" id="IPR032719">
    <property type="entry name" value="WbsX"/>
</dbReference>
<dbReference type="Pfam" id="PF18885">
    <property type="entry name" value="DUF5648"/>
    <property type="match status" value="1"/>
</dbReference>
<feature type="chain" id="PRO_5045370819" evidence="1">
    <location>
        <begin position="24"/>
        <end position="559"/>
    </location>
</feature>
<sequence length="559" mass="60323">MRGIRGMLAAAASLVLVAASAQIARPEAEAGTAGATPPVVAFAAAGQGAVRDPLPLLQLENGAGTPLWTLSRAEADAAVAGHGFRLLPNRLGYLRQAAFTGSQPVYRLTRVVATGWLLTASTSERDSLVASGAFRYEGVVGHTAARPATGLALLSRFSGPAGWRLSMEAPYGDPDALLAQGYRRDGPLGYVHPQWNRVGALYFGTWNADSNARIIQGGYDFYKRTYPDWWAGVRDYSGGDPSVPVYKGQWPDADFSDRVPSIGFYDDAQVSTVEKHISQASSAGLDYFTFYWYWNAAERTERHAAGLRSFLRAGNRDALDFGISVCAHAWDGGILKIPADQYGLVADTLVSRYLAQPTYLRANDGRPIVWLCDTRGIGAGAAADVRSFVDTLRARARTALGEEILVLAHQDLGLALGPVGADGDYCAAPYAAVRAGSYAGYVRGQKATFDRGAPAYVRCVMSDFDERPRYPILVPDAADALFLPDQSFDLFTQAARNTATDIARSTRTSVVDNLVLVYAWNEWHEGGYIEPNARDGCRYLDILRQELKLTAGSGCVARP</sequence>
<dbReference type="RefSeq" id="WP_308715458.1">
    <property type="nucleotide sequence ID" value="NZ_JAVHUY010000028.1"/>
</dbReference>
<protein>
    <submittedName>
        <fullName evidence="3">Glycoside hydrolase family 99-like domain-containing protein</fullName>
    </submittedName>
</protein>
<dbReference type="PANTHER" id="PTHR41244:SF1">
    <property type="entry name" value="GLYCOSYLTRANSFERASE"/>
    <property type="match status" value="1"/>
</dbReference>
<keyword evidence="1" id="KW-0732">Signal</keyword>
<name>A0ABU0ZP71_9ACTN</name>
<dbReference type="Gene3D" id="3.20.20.80">
    <property type="entry name" value="Glycosidases"/>
    <property type="match status" value="1"/>
</dbReference>
<dbReference type="InterPro" id="IPR043708">
    <property type="entry name" value="DUF5648"/>
</dbReference>
<keyword evidence="4" id="KW-1185">Reference proteome</keyword>
<accession>A0ABU0ZP71</accession>
<evidence type="ECO:0000313" key="3">
    <source>
        <dbReference type="EMBL" id="MDQ7908192.1"/>
    </source>
</evidence>
<comment type="caution">
    <text evidence="3">The sequence shown here is derived from an EMBL/GenBank/DDBJ whole genome shotgun (WGS) entry which is preliminary data.</text>
</comment>
<gene>
    <name evidence="3" type="ORF">RB614_27065</name>
</gene>
<evidence type="ECO:0000313" key="4">
    <source>
        <dbReference type="Proteomes" id="UP001230908"/>
    </source>
</evidence>
<dbReference type="EMBL" id="JAVHUY010000028">
    <property type="protein sequence ID" value="MDQ7908192.1"/>
    <property type="molecule type" value="Genomic_DNA"/>
</dbReference>
<dbReference type="Proteomes" id="UP001230908">
    <property type="component" value="Unassembled WGS sequence"/>
</dbReference>
<feature type="domain" description="DUF5648" evidence="2">
    <location>
        <begin position="63"/>
        <end position="141"/>
    </location>
</feature>
<dbReference type="Pfam" id="PF14307">
    <property type="entry name" value="Glyco_tran_WbsX"/>
    <property type="match status" value="1"/>
</dbReference>
<reference evidence="3 4" key="1">
    <citation type="submission" date="2023-08" db="EMBL/GenBank/DDBJ databases">
        <title>Phytohabitans sansha sp. nov., isolated from marine sediment.</title>
        <authorList>
            <person name="Zhao Y."/>
            <person name="Yi K."/>
        </authorList>
    </citation>
    <scope>NUCLEOTIDE SEQUENCE [LARGE SCALE GENOMIC DNA]</scope>
    <source>
        <strain evidence="3 4">ZYX-F-186</strain>
    </source>
</reference>